<dbReference type="PROSITE" id="PS51257">
    <property type="entry name" value="PROKAR_LIPOPROTEIN"/>
    <property type="match status" value="1"/>
</dbReference>
<dbReference type="AlphaFoldDB" id="A0A1V4IGQ8"/>
<name>A0A1V4IGQ8_9CLOT</name>
<keyword evidence="1" id="KW-0677">Repeat</keyword>
<evidence type="ECO:0000256" key="1">
    <source>
        <dbReference type="ARBA" id="ARBA00022737"/>
    </source>
</evidence>
<keyword evidence="3" id="KW-0378">Hydrolase</keyword>
<dbReference type="InterPro" id="IPR018337">
    <property type="entry name" value="Cell_wall/Cho-bd_repeat"/>
</dbReference>
<dbReference type="OrthoDB" id="1912376at2"/>
<dbReference type="STRING" id="225345.CLCHR_37500"/>
<dbReference type="Gene3D" id="2.10.270.10">
    <property type="entry name" value="Cholin Binding"/>
    <property type="match status" value="2"/>
</dbReference>
<evidence type="ECO:0000313" key="3">
    <source>
        <dbReference type="EMBL" id="OPJ58727.1"/>
    </source>
</evidence>
<dbReference type="Pfam" id="PF19127">
    <property type="entry name" value="Choline_bind_3"/>
    <property type="match status" value="1"/>
</dbReference>
<reference evidence="3 4" key="1">
    <citation type="submission" date="2017-03" db="EMBL/GenBank/DDBJ databases">
        <title>Genome sequence of Clostridium chromiireducens DSM 23318.</title>
        <authorList>
            <person name="Poehlein A."/>
            <person name="Daniel R."/>
        </authorList>
    </citation>
    <scope>NUCLEOTIDE SEQUENCE [LARGE SCALE GENOMIC DNA]</scope>
    <source>
        <strain evidence="3 4">DSM 23318</strain>
    </source>
</reference>
<sequence length="158" mass="18292">MKNIFVKNLMIIVLIFLSIGCFGVFNELEVYGETNGWTNSNNSWRYYSGPSIQTGWCKDKGNWYYLDDNGMIKTGWIKSEGKWYYLDPRTGKMLTGWIEEKGKWHYLNSSGEMITGWLEYNGNLYYLNTSGVMVKDVYVGSYYLGPDGAWKEGSINKK</sequence>
<dbReference type="GO" id="GO:0008745">
    <property type="term" value="F:N-acetylmuramoyl-L-alanine amidase activity"/>
    <property type="evidence" value="ECO:0007669"/>
    <property type="project" value="UniProtKB-EC"/>
</dbReference>
<dbReference type="Pfam" id="PF01473">
    <property type="entry name" value="Choline_bind_1"/>
    <property type="match status" value="2"/>
</dbReference>
<feature type="repeat" description="Cell wall-binding" evidence="2">
    <location>
        <begin position="53"/>
        <end position="72"/>
    </location>
</feature>
<comment type="caution">
    <text evidence="3">The sequence shown here is derived from an EMBL/GenBank/DDBJ whole genome shotgun (WGS) entry which is preliminary data.</text>
</comment>
<accession>A0A1V4IGQ8</accession>
<evidence type="ECO:0000256" key="2">
    <source>
        <dbReference type="PROSITE-ProRule" id="PRU00591"/>
    </source>
</evidence>
<dbReference type="EMBL" id="MZGT01000061">
    <property type="protein sequence ID" value="OPJ58727.1"/>
    <property type="molecule type" value="Genomic_DNA"/>
</dbReference>
<evidence type="ECO:0000313" key="4">
    <source>
        <dbReference type="Proteomes" id="UP000191056"/>
    </source>
</evidence>
<dbReference type="EC" id="3.5.1.28" evidence="3"/>
<feature type="repeat" description="Cell wall-binding" evidence="2">
    <location>
        <begin position="94"/>
        <end position="113"/>
    </location>
</feature>
<gene>
    <name evidence="3" type="primary">lytA_15</name>
    <name evidence="3" type="ORF">CLCHR_37500</name>
</gene>
<keyword evidence="4" id="KW-1185">Reference proteome</keyword>
<organism evidence="3 4">
    <name type="scientific">Clostridium chromiireducens</name>
    <dbReference type="NCBI Taxonomy" id="225345"/>
    <lineage>
        <taxon>Bacteria</taxon>
        <taxon>Bacillati</taxon>
        <taxon>Bacillota</taxon>
        <taxon>Clostridia</taxon>
        <taxon>Eubacteriales</taxon>
        <taxon>Clostridiaceae</taxon>
        <taxon>Clostridium</taxon>
    </lineage>
</organism>
<dbReference type="SUPFAM" id="SSF69360">
    <property type="entry name" value="Cell wall binding repeat"/>
    <property type="match status" value="1"/>
</dbReference>
<dbReference type="RefSeq" id="WP_079441410.1">
    <property type="nucleotide sequence ID" value="NZ_MZGT01000061.1"/>
</dbReference>
<proteinExistence type="predicted"/>
<protein>
    <submittedName>
        <fullName evidence="3">Autolysin</fullName>
        <ecNumber evidence="3">3.5.1.28</ecNumber>
    </submittedName>
</protein>
<dbReference type="PROSITE" id="PS51170">
    <property type="entry name" value="CW"/>
    <property type="match status" value="3"/>
</dbReference>
<feature type="repeat" description="Cell wall-binding" evidence="2">
    <location>
        <begin position="114"/>
        <end position="133"/>
    </location>
</feature>
<dbReference type="Proteomes" id="UP000191056">
    <property type="component" value="Unassembled WGS sequence"/>
</dbReference>